<gene>
    <name evidence="1" type="ORF">DRM57_24080</name>
</gene>
<organism evidence="1">
    <name type="scientific">Salmonella enterica subsp. enterica serovar Cubana</name>
    <dbReference type="NCBI Taxonomy" id="189201"/>
    <lineage>
        <taxon>Bacteria</taxon>
        <taxon>Pseudomonadati</taxon>
        <taxon>Pseudomonadota</taxon>
        <taxon>Gammaproteobacteria</taxon>
        <taxon>Enterobacterales</taxon>
        <taxon>Enterobacteriaceae</taxon>
        <taxon>Salmonella</taxon>
    </lineage>
</organism>
<feature type="non-terminal residue" evidence="1">
    <location>
        <position position="1"/>
    </location>
</feature>
<reference evidence="1" key="1">
    <citation type="submission" date="2018-07" db="EMBL/GenBank/DDBJ databases">
        <authorList>
            <person name="Ashton P.M."/>
            <person name="Dallman T."/>
            <person name="Nair S."/>
            <person name="De Pinna E."/>
            <person name="Peters T."/>
            <person name="Grant K."/>
        </authorList>
    </citation>
    <scope>NUCLEOTIDE SEQUENCE</scope>
    <source>
        <strain evidence="1">399751</strain>
    </source>
</reference>
<dbReference type="Pfam" id="PF17519">
    <property type="entry name" value="DUF5444"/>
    <property type="match status" value="1"/>
</dbReference>
<accession>A0A5W5SU31</accession>
<protein>
    <submittedName>
        <fullName evidence="1">Protein kil</fullName>
    </submittedName>
</protein>
<dbReference type="AlphaFoldDB" id="A0A5W5SU31"/>
<dbReference type="EMBL" id="AAHKTS010000094">
    <property type="protein sequence ID" value="EBX2834116.1"/>
    <property type="molecule type" value="Genomic_DNA"/>
</dbReference>
<sequence length="27" mass="3218">DAYTWAAGIALGWDKWQDEDWEKRHVA</sequence>
<name>A0A5W5SU31_SALET</name>
<comment type="caution">
    <text evidence="1">The sequence shown here is derived from an EMBL/GenBank/DDBJ whole genome shotgun (WGS) entry which is preliminary data.</text>
</comment>
<proteinExistence type="predicted"/>
<dbReference type="InterPro" id="IPR020298">
    <property type="entry name" value="Kil_phage_P22-type"/>
</dbReference>
<evidence type="ECO:0000313" key="1">
    <source>
        <dbReference type="EMBL" id="EBX2834116.1"/>
    </source>
</evidence>